<keyword evidence="5 10" id="KW-0812">Transmembrane</keyword>
<dbReference type="OrthoDB" id="9803456at2"/>
<protein>
    <submittedName>
        <fullName evidence="11">Lipid A biosynthesis lauroyl acyltransferase</fullName>
        <ecNumber evidence="11">2.3.1.-</ecNumber>
    </submittedName>
</protein>
<reference evidence="11 12" key="1">
    <citation type="submission" date="2017-03" db="EMBL/GenBank/DDBJ databases">
        <authorList>
            <person name="Afonso C.L."/>
            <person name="Miller P.J."/>
            <person name="Scott M.A."/>
            <person name="Spackman E."/>
            <person name="Goraichik I."/>
            <person name="Dimitrov K.M."/>
            <person name="Suarez D.L."/>
            <person name="Swayne D.E."/>
        </authorList>
    </citation>
    <scope>NUCLEOTIDE SEQUENCE [LARGE SCALE GENOMIC DNA]</scope>
    <source>
        <strain evidence="11">SB41UT1</strain>
    </source>
</reference>
<keyword evidence="7 10" id="KW-1133">Transmembrane helix</keyword>
<evidence type="ECO:0000313" key="12">
    <source>
        <dbReference type="Proteomes" id="UP000196573"/>
    </source>
</evidence>
<evidence type="ECO:0000256" key="4">
    <source>
        <dbReference type="ARBA" id="ARBA00022679"/>
    </source>
</evidence>
<dbReference type="EC" id="2.3.1.-" evidence="11"/>
<comment type="subcellular location">
    <subcellularLocation>
        <location evidence="1">Cell inner membrane</location>
    </subcellularLocation>
</comment>
<keyword evidence="6" id="KW-0448">Lipopolysaccharide biosynthesis</keyword>
<dbReference type="InterPro" id="IPR004960">
    <property type="entry name" value="LipA_acyltrans"/>
</dbReference>
<dbReference type="NCBIfam" id="TIGR02207">
    <property type="entry name" value="lipid_A_htrB"/>
    <property type="match status" value="1"/>
</dbReference>
<dbReference type="PANTHER" id="PTHR30606:SF9">
    <property type="entry name" value="LIPID A BIOSYNTHESIS LAUROYLTRANSFERASE"/>
    <property type="match status" value="1"/>
</dbReference>
<evidence type="ECO:0000256" key="3">
    <source>
        <dbReference type="ARBA" id="ARBA00022519"/>
    </source>
</evidence>
<keyword evidence="4 11" id="KW-0808">Transferase</keyword>
<evidence type="ECO:0000256" key="1">
    <source>
        <dbReference type="ARBA" id="ARBA00004533"/>
    </source>
</evidence>
<evidence type="ECO:0000256" key="2">
    <source>
        <dbReference type="ARBA" id="ARBA00022475"/>
    </source>
</evidence>
<dbReference type="PIRSF" id="PIRSF026649">
    <property type="entry name" value="MsbB"/>
    <property type="match status" value="1"/>
</dbReference>
<feature type="transmembrane region" description="Helical" evidence="10">
    <location>
        <begin position="34"/>
        <end position="57"/>
    </location>
</feature>
<dbReference type="GO" id="GO:0016746">
    <property type="term" value="F:acyltransferase activity"/>
    <property type="evidence" value="ECO:0007669"/>
    <property type="project" value="UniProtKB-KW"/>
</dbReference>
<dbReference type="Pfam" id="PF03279">
    <property type="entry name" value="Lip_A_acyltrans"/>
    <property type="match status" value="1"/>
</dbReference>
<evidence type="ECO:0000256" key="5">
    <source>
        <dbReference type="ARBA" id="ARBA00022692"/>
    </source>
</evidence>
<dbReference type="AlphaFoldDB" id="A0A1X7AQE9"/>
<dbReference type="Proteomes" id="UP000196573">
    <property type="component" value="Unassembled WGS sequence"/>
</dbReference>
<organism evidence="11 12">
    <name type="scientific">Parendozoicomonas haliclonae</name>
    <dbReference type="NCBI Taxonomy" id="1960125"/>
    <lineage>
        <taxon>Bacteria</taxon>
        <taxon>Pseudomonadati</taxon>
        <taxon>Pseudomonadota</taxon>
        <taxon>Gammaproteobacteria</taxon>
        <taxon>Oceanospirillales</taxon>
        <taxon>Endozoicomonadaceae</taxon>
        <taxon>Parendozoicomonas</taxon>
    </lineage>
</organism>
<dbReference type="GO" id="GO:0005886">
    <property type="term" value="C:plasma membrane"/>
    <property type="evidence" value="ECO:0007669"/>
    <property type="project" value="UniProtKB-SubCell"/>
</dbReference>
<dbReference type="GO" id="GO:0009245">
    <property type="term" value="P:lipid A biosynthetic process"/>
    <property type="evidence" value="ECO:0007669"/>
    <property type="project" value="InterPro"/>
</dbReference>
<keyword evidence="8 10" id="KW-0472">Membrane</keyword>
<dbReference type="GO" id="GO:0009103">
    <property type="term" value="P:lipopolysaccharide biosynthetic process"/>
    <property type="evidence" value="ECO:0007669"/>
    <property type="project" value="UniProtKB-KW"/>
</dbReference>
<accession>A0A1X7AQE9</accession>
<name>A0A1X7AQE9_9GAMM</name>
<evidence type="ECO:0000256" key="6">
    <source>
        <dbReference type="ARBA" id="ARBA00022985"/>
    </source>
</evidence>
<keyword evidence="3" id="KW-0997">Cell inner membrane</keyword>
<evidence type="ECO:0000256" key="8">
    <source>
        <dbReference type="ARBA" id="ARBA00023136"/>
    </source>
</evidence>
<evidence type="ECO:0000256" key="9">
    <source>
        <dbReference type="ARBA" id="ARBA00023315"/>
    </source>
</evidence>
<proteinExistence type="predicted"/>
<keyword evidence="2" id="KW-1003">Cell membrane</keyword>
<dbReference type="InterPro" id="IPR011920">
    <property type="entry name" value="Lipid_A_LpxL_LpxP"/>
</dbReference>
<dbReference type="EMBL" id="FWPT01000012">
    <property type="protein sequence ID" value="SMA50342.1"/>
    <property type="molecule type" value="Genomic_DNA"/>
</dbReference>
<gene>
    <name evidence="11" type="primary">htrB</name>
    <name evidence="11" type="ORF">EHSB41UT_04139</name>
</gene>
<keyword evidence="12" id="KW-1185">Reference proteome</keyword>
<dbReference type="PANTHER" id="PTHR30606">
    <property type="entry name" value="LIPID A BIOSYNTHESIS LAUROYL ACYLTRANSFERASE"/>
    <property type="match status" value="1"/>
</dbReference>
<dbReference type="RefSeq" id="WP_087112786.1">
    <property type="nucleotide sequence ID" value="NZ_CBCSCN010000005.1"/>
</dbReference>
<evidence type="ECO:0000313" key="11">
    <source>
        <dbReference type="EMBL" id="SMA50342.1"/>
    </source>
</evidence>
<evidence type="ECO:0000256" key="10">
    <source>
        <dbReference type="SAM" id="Phobius"/>
    </source>
</evidence>
<evidence type="ECO:0000256" key="7">
    <source>
        <dbReference type="ARBA" id="ARBA00022989"/>
    </source>
</evidence>
<sequence>MALNPEFDSSVPFQERAYTHSYRFQLSYLHPRHWGLWLLILFLFLVGRLPFSWVLAIGRGIGRLFMKIGGSRVKVTRRNLELCFPEKSSEERERILVQNFEAIGIALVEPGVAWFSSSKRIARLTSFHGLERFQEIQESGQGVLVSCLHMTCVEMACRIASEHTSFNILYRVHDNPVYEYVSGVMRNRYPYKSRFIPRKQVKDLLHFMEQGEIGIILPDQDMGKKRSLFVPYFGIPAATIPSVSDFARLSNAKVSMGTFWLDYECNRYTVDFAKPMVNFPTDDTWEDTCRINKLTEDFIRQHPEQYLWQHRRFKTRPEGEESLYGKKEKKQKKR</sequence>
<keyword evidence="9 11" id="KW-0012">Acyltransferase</keyword>
<dbReference type="CDD" id="cd07984">
    <property type="entry name" value="LPLAT_LABLAT-like"/>
    <property type="match status" value="1"/>
</dbReference>